<dbReference type="InterPro" id="IPR029016">
    <property type="entry name" value="GAF-like_dom_sf"/>
</dbReference>
<dbReference type="InterPro" id="IPR003018">
    <property type="entry name" value="GAF"/>
</dbReference>
<evidence type="ECO:0000256" key="1">
    <source>
        <dbReference type="ARBA" id="ARBA00022679"/>
    </source>
</evidence>
<dbReference type="EMBL" id="RBKV01000001">
    <property type="protein sequence ID" value="RKR97382.1"/>
    <property type="molecule type" value="Genomic_DNA"/>
</dbReference>
<evidence type="ECO:0000313" key="7">
    <source>
        <dbReference type="Proteomes" id="UP000274762"/>
    </source>
</evidence>
<keyword evidence="1" id="KW-0808">Transferase</keyword>
<dbReference type="InterPro" id="IPR012074">
    <property type="entry name" value="GAF_ANTAR"/>
</dbReference>
<dbReference type="InterPro" id="IPR036388">
    <property type="entry name" value="WH-like_DNA-bd_sf"/>
</dbReference>
<dbReference type="Proteomes" id="UP000274762">
    <property type="component" value="Unassembled WGS sequence"/>
</dbReference>
<proteinExistence type="predicted"/>
<dbReference type="SUPFAM" id="SSF55781">
    <property type="entry name" value="GAF domain-like"/>
    <property type="match status" value="1"/>
</dbReference>
<evidence type="ECO:0000313" key="6">
    <source>
        <dbReference type="EMBL" id="RKR97382.1"/>
    </source>
</evidence>
<dbReference type="PROSITE" id="PS50921">
    <property type="entry name" value="ANTAR"/>
    <property type="match status" value="1"/>
</dbReference>
<dbReference type="GO" id="GO:0016301">
    <property type="term" value="F:kinase activity"/>
    <property type="evidence" value="ECO:0007669"/>
    <property type="project" value="UniProtKB-KW"/>
</dbReference>
<dbReference type="GO" id="GO:0003723">
    <property type="term" value="F:RNA binding"/>
    <property type="evidence" value="ECO:0007669"/>
    <property type="project" value="InterPro"/>
</dbReference>
<dbReference type="AlphaFoldDB" id="A0A495KAK8"/>
<organism evidence="6 7">
    <name type="scientific">Williamsia marianensis</name>
    <dbReference type="NCBI Taxonomy" id="85044"/>
    <lineage>
        <taxon>Bacteria</taxon>
        <taxon>Bacillati</taxon>
        <taxon>Actinomycetota</taxon>
        <taxon>Actinomycetes</taxon>
        <taxon>Mycobacteriales</taxon>
        <taxon>Nocardiaceae</taxon>
        <taxon>Williamsia</taxon>
    </lineage>
</organism>
<evidence type="ECO:0000259" key="5">
    <source>
        <dbReference type="PROSITE" id="PS50921"/>
    </source>
</evidence>
<gene>
    <name evidence="6" type="ORF">DFJ75_4253</name>
</gene>
<dbReference type="Pfam" id="PF03861">
    <property type="entry name" value="ANTAR"/>
    <property type="match status" value="1"/>
</dbReference>
<evidence type="ECO:0000256" key="3">
    <source>
        <dbReference type="ARBA" id="ARBA00023015"/>
    </source>
</evidence>
<keyword evidence="2" id="KW-0418">Kinase</keyword>
<dbReference type="InterPro" id="IPR011006">
    <property type="entry name" value="CheY-like_superfamily"/>
</dbReference>
<evidence type="ECO:0000256" key="2">
    <source>
        <dbReference type="ARBA" id="ARBA00022777"/>
    </source>
</evidence>
<sequence length="253" mass="27721">MQRLRVDAERNQHNSMFHKELAECALRLHGPWTGLTPDEVLREVRRAAVGLLPAVDYASVTLVSKHVRGRTNQIGPSFVDEDVSTRIDALHHEHGTGPCFDAVWQPGPLTVNAVTTETRWPALMAAVLEQTEIRSLMSIQLRAADQALGALNLFAVEPSAFTCEIREDAVILATHAAIALSAADRLQHINRALESRDLIGQAKGMLMERFAIDAAQAFGILRELSQETNVTVVDICAQLVNADHPRKARTAGS</sequence>
<dbReference type="Pfam" id="PF13185">
    <property type="entry name" value="GAF_2"/>
    <property type="match status" value="1"/>
</dbReference>
<dbReference type="Gene3D" id="1.10.10.10">
    <property type="entry name" value="Winged helix-like DNA-binding domain superfamily/Winged helix DNA-binding domain"/>
    <property type="match status" value="1"/>
</dbReference>
<dbReference type="RefSeq" id="WP_062795005.1">
    <property type="nucleotide sequence ID" value="NZ_RBKV01000001.1"/>
</dbReference>
<accession>A0A495KAK8</accession>
<dbReference type="SUPFAM" id="SSF52172">
    <property type="entry name" value="CheY-like"/>
    <property type="match status" value="1"/>
</dbReference>
<reference evidence="6 7" key="1">
    <citation type="submission" date="2018-10" db="EMBL/GenBank/DDBJ databases">
        <title>Sequencing the genomes of 1000 actinobacteria strains.</title>
        <authorList>
            <person name="Klenk H.-P."/>
        </authorList>
    </citation>
    <scope>NUCLEOTIDE SEQUENCE [LARGE SCALE GENOMIC DNA]</scope>
    <source>
        <strain evidence="6 7">DSM 44343</strain>
    </source>
</reference>
<keyword evidence="3" id="KW-0805">Transcription regulation</keyword>
<keyword evidence="4" id="KW-0804">Transcription</keyword>
<name>A0A495KAK8_WILMA</name>
<comment type="caution">
    <text evidence="6">The sequence shown here is derived from an EMBL/GenBank/DDBJ whole genome shotgun (WGS) entry which is preliminary data.</text>
</comment>
<dbReference type="Gene3D" id="3.30.450.40">
    <property type="match status" value="1"/>
</dbReference>
<dbReference type="InterPro" id="IPR005561">
    <property type="entry name" value="ANTAR"/>
</dbReference>
<protein>
    <submittedName>
        <fullName evidence="6">GAF domain-containing protein</fullName>
    </submittedName>
</protein>
<feature type="domain" description="ANTAR" evidence="5">
    <location>
        <begin position="179"/>
        <end position="240"/>
    </location>
</feature>
<dbReference type="SMART" id="SM01012">
    <property type="entry name" value="ANTAR"/>
    <property type="match status" value="1"/>
</dbReference>
<evidence type="ECO:0000256" key="4">
    <source>
        <dbReference type="ARBA" id="ARBA00023163"/>
    </source>
</evidence>
<dbReference type="PIRSF" id="PIRSF036625">
    <property type="entry name" value="GAF_ANTAR"/>
    <property type="match status" value="1"/>
</dbReference>